<dbReference type="PANTHER" id="PTHR43537:SF5">
    <property type="entry name" value="UXU OPERON TRANSCRIPTIONAL REGULATOR"/>
    <property type="match status" value="1"/>
</dbReference>
<dbReference type="RefSeq" id="WP_209698731.1">
    <property type="nucleotide sequence ID" value="NZ_BAAAVU010000023.1"/>
</dbReference>
<organism evidence="5 6">
    <name type="scientific">Kribbella aluminosa</name>
    <dbReference type="NCBI Taxonomy" id="416017"/>
    <lineage>
        <taxon>Bacteria</taxon>
        <taxon>Bacillati</taxon>
        <taxon>Actinomycetota</taxon>
        <taxon>Actinomycetes</taxon>
        <taxon>Propionibacteriales</taxon>
        <taxon>Kribbellaceae</taxon>
        <taxon>Kribbella</taxon>
    </lineage>
</organism>
<evidence type="ECO:0000259" key="4">
    <source>
        <dbReference type="PROSITE" id="PS50949"/>
    </source>
</evidence>
<keyword evidence="5" id="KW-0670">Pyruvate</keyword>
<dbReference type="SMART" id="SM00345">
    <property type="entry name" value="HTH_GNTR"/>
    <property type="match status" value="1"/>
</dbReference>
<evidence type="ECO:0000256" key="2">
    <source>
        <dbReference type="ARBA" id="ARBA00023125"/>
    </source>
</evidence>
<dbReference type="PROSITE" id="PS50949">
    <property type="entry name" value="HTH_GNTR"/>
    <property type="match status" value="1"/>
</dbReference>
<sequence length="231" mass="24719">MSIERTTLSDHVAKGIVADIAERGLKAGDEIRAEGELAELYGVNKLVVREAIRTLVAREILVSSQGKRARVSTPSPAVFGQILAFRLGQRSMAMRDLIDTRIVVEGALAARAAERIADGSGDVKAIEKSLVDMREPGLTAEAFISFDLQFHDGIADLADASILSFILSAMQGVLLDTRRASYAGRRKRQAGVDRTIEEHQAILDAIAAGDPARATAAMTGHLSETGRDLGL</sequence>
<keyword evidence="3" id="KW-0804">Transcription</keyword>
<dbReference type="InterPro" id="IPR011711">
    <property type="entry name" value="GntR_C"/>
</dbReference>
<evidence type="ECO:0000256" key="3">
    <source>
        <dbReference type="ARBA" id="ARBA00023163"/>
    </source>
</evidence>
<keyword evidence="6" id="KW-1185">Reference proteome</keyword>
<dbReference type="PANTHER" id="PTHR43537">
    <property type="entry name" value="TRANSCRIPTIONAL REGULATOR, GNTR FAMILY"/>
    <property type="match status" value="1"/>
</dbReference>
<dbReference type="Pfam" id="PF07729">
    <property type="entry name" value="FCD"/>
    <property type="match status" value="1"/>
</dbReference>
<gene>
    <name evidence="5" type="ORF">JOF29_007283</name>
</gene>
<proteinExistence type="predicted"/>
<dbReference type="SUPFAM" id="SSF46785">
    <property type="entry name" value="Winged helix' DNA-binding domain"/>
    <property type="match status" value="1"/>
</dbReference>
<evidence type="ECO:0000313" key="6">
    <source>
        <dbReference type="Proteomes" id="UP000755585"/>
    </source>
</evidence>
<keyword evidence="1" id="KW-0805">Transcription regulation</keyword>
<dbReference type="Gene3D" id="1.20.120.530">
    <property type="entry name" value="GntR ligand-binding domain-like"/>
    <property type="match status" value="1"/>
</dbReference>
<protein>
    <submittedName>
        <fullName evidence="5">GntR family transcriptional repressor for pyruvate dehydrogenase complex</fullName>
    </submittedName>
</protein>
<comment type="caution">
    <text evidence="5">The sequence shown here is derived from an EMBL/GenBank/DDBJ whole genome shotgun (WGS) entry which is preliminary data.</text>
</comment>
<dbReference type="InterPro" id="IPR008920">
    <property type="entry name" value="TF_FadR/GntR_C"/>
</dbReference>
<dbReference type="SUPFAM" id="SSF48008">
    <property type="entry name" value="GntR ligand-binding domain-like"/>
    <property type="match status" value="1"/>
</dbReference>
<dbReference type="Gene3D" id="1.10.10.10">
    <property type="entry name" value="Winged helix-like DNA-binding domain superfamily/Winged helix DNA-binding domain"/>
    <property type="match status" value="1"/>
</dbReference>
<name>A0ABS4UWZ2_9ACTN</name>
<dbReference type="InterPro" id="IPR036388">
    <property type="entry name" value="WH-like_DNA-bd_sf"/>
</dbReference>
<dbReference type="SMART" id="SM00895">
    <property type="entry name" value="FCD"/>
    <property type="match status" value="1"/>
</dbReference>
<keyword evidence="2" id="KW-0238">DNA-binding</keyword>
<dbReference type="EMBL" id="JAGINT010000002">
    <property type="protein sequence ID" value="MBP2356173.1"/>
    <property type="molecule type" value="Genomic_DNA"/>
</dbReference>
<dbReference type="Pfam" id="PF00392">
    <property type="entry name" value="GntR"/>
    <property type="match status" value="1"/>
</dbReference>
<feature type="domain" description="HTH gntR-type" evidence="4">
    <location>
        <begin position="6"/>
        <end position="74"/>
    </location>
</feature>
<reference evidence="5 6" key="1">
    <citation type="submission" date="2021-03" db="EMBL/GenBank/DDBJ databases">
        <title>Sequencing the genomes of 1000 actinobacteria strains.</title>
        <authorList>
            <person name="Klenk H.-P."/>
        </authorList>
    </citation>
    <scope>NUCLEOTIDE SEQUENCE [LARGE SCALE GENOMIC DNA]</scope>
    <source>
        <strain evidence="5 6">DSM 18824</strain>
    </source>
</reference>
<evidence type="ECO:0000313" key="5">
    <source>
        <dbReference type="EMBL" id="MBP2356173.1"/>
    </source>
</evidence>
<accession>A0ABS4UWZ2</accession>
<dbReference type="InterPro" id="IPR000524">
    <property type="entry name" value="Tscrpt_reg_HTH_GntR"/>
</dbReference>
<evidence type="ECO:0000256" key="1">
    <source>
        <dbReference type="ARBA" id="ARBA00023015"/>
    </source>
</evidence>
<dbReference type="Proteomes" id="UP000755585">
    <property type="component" value="Unassembled WGS sequence"/>
</dbReference>
<dbReference type="InterPro" id="IPR036390">
    <property type="entry name" value="WH_DNA-bd_sf"/>
</dbReference>